<dbReference type="Pfam" id="PF01663">
    <property type="entry name" value="Phosphodiest"/>
    <property type="match status" value="1"/>
</dbReference>
<keyword evidence="4" id="KW-1185">Reference proteome</keyword>
<dbReference type="Gene3D" id="3.40.720.10">
    <property type="entry name" value="Alkaline Phosphatase, subunit A"/>
    <property type="match status" value="1"/>
</dbReference>
<dbReference type="EMBL" id="CAJPEV010004083">
    <property type="protein sequence ID" value="CAG0901136.1"/>
    <property type="molecule type" value="Genomic_DNA"/>
</dbReference>
<feature type="signal peptide" evidence="2">
    <location>
        <begin position="1"/>
        <end position="30"/>
    </location>
</feature>
<proteinExistence type="predicted"/>
<dbReference type="InterPro" id="IPR017850">
    <property type="entry name" value="Alkaline_phosphatase_core_sf"/>
</dbReference>
<dbReference type="GO" id="GO:0016787">
    <property type="term" value="F:hydrolase activity"/>
    <property type="evidence" value="ECO:0007669"/>
    <property type="project" value="UniProtKB-ARBA"/>
</dbReference>
<dbReference type="InterPro" id="IPR002591">
    <property type="entry name" value="Phosphodiest/P_Trfase"/>
</dbReference>
<dbReference type="SUPFAM" id="SSF53649">
    <property type="entry name" value="Alkaline phosphatase-like"/>
    <property type="match status" value="1"/>
</dbReference>
<dbReference type="OrthoDB" id="415411at2759"/>
<evidence type="ECO:0000256" key="1">
    <source>
        <dbReference type="SAM" id="MobiDB-lite"/>
    </source>
</evidence>
<dbReference type="Gene3D" id="3.30.1360.180">
    <property type="match status" value="1"/>
</dbReference>
<protein>
    <submittedName>
        <fullName evidence="3">Uncharacterized protein</fullName>
    </submittedName>
</protein>
<feature type="chain" id="PRO_5036209825" evidence="2">
    <location>
        <begin position="31"/>
        <end position="469"/>
    </location>
</feature>
<accession>A0A7R9ADI1</accession>
<feature type="region of interest" description="Disordered" evidence="1">
    <location>
        <begin position="437"/>
        <end position="461"/>
    </location>
</feature>
<dbReference type="AlphaFoldDB" id="A0A7R9ADI1"/>
<sequence>MGMKVAAFDWSRICVLFSLFVLLSGRRAGAQDRVMMISCDGFRHDYLSLADTPNLDALRENGVYVAKLKPIFPSITFVNHQAIATGLYAETHGILANDIIDPETGELVNMFDDGEKFATADPRIIPIWVTNEDAGAGRYSGASMWAGSSFHWGPNESLPTHRTDFNENMPWEERVEIALSWFSHPDRPANFVVFYLEEPDSTGHDNGPDSPEVKAMVEQVDALLGYLVSRLDSLGLLERTNLVFLSDHGMLGVNRSMALHLDSIPVPPGDYWHATNSPLVLIYPLEGKEEEVYQGFLTASMTRPFTVYKTENSPEEWHYGPTPHSPPFYIVADKGYTFSDDAWLLNTPKDPRNEMIGVHGYNNSFPEMQAYFVAYGPAFKKGYVSPEDFVFNNIDVYPLLCHLLGIQARPNNGTLQHSLDFLVPTISTGHSVRVEPEEKPGQMSISRGGKRVVRPNGPAGGDLFVMKKS</sequence>
<evidence type="ECO:0000313" key="3">
    <source>
        <dbReference type="EMBL" id="CAD7252070.1"/>
    </source>
</evidence>
<evidence type="ECO:0000256" key="2">
    <source>
        <dbReference type="SAM" id="SignalP"/>
    </source>
</evidence>
<dbReference type="PANTHER" id="PTHR10151">
    <property type="entry name" value="ECTONUCLEOTIDE PYROPHOSPHATASE/PHOSPHODIESTERASE"/>
    <property type="match status" value="1"/>
</dbReference>
<gene>
    <name evidence="3" type="ORF">DSTB1V02_LOCUS11831</name>
</gene>
<keyword evidence="2" id="KW-0732">Signal</keyword>
<dbReference type="Proteomes" id="UP000677054">
    <property type="component" value="Unassembled WGS sequence"/>
</dbReference>
<name>A0A7R9ADI1_9CRUS</name>
<reference evidence="3" key="1">
    <citation type="submission" date="2020-11" db="EMBL/GenBank/DDBJ databases">
        <authorList>
            <person name="Tran Van P."/>
        </authorList>
    </citation>
    <scope>NUCLEOTIDE SEQUENCE</scope>
</reference>
<evidence type="ECO:0000313" key="4">
    <source>
        <dbReference type="Proteomes" id="UP000677054"/>
    </source>
</evidence>
<dbReference type="PANTHER" id="PTHR10151:SF120">
    <property type="entry name" value="BIS(5'-ADENOSYL)-TRIPHOSPHATASE"/>
    <property type="match status" value="1"/>
</dbReference>
<dbReference type="EMBL" id="LR903600">
    <property type="protein sequence ID" value="CAD7252070.1"/>
    <property type="molecule type" value="Genomic_DNA"/>
</dbReference>
<organism evidence="3">
    <name type="scientific">Darwinula stevensoni</name>
    <dbReference type="NCBI Taxonomy" id="69355"/>
    <lineage>
        <taxon>Eukaryota</taxon>
        <taxon>Metazoa</taxon>
        <taxon>Ecdysozoa</taxon>
        <taxon>Arthropoda</taxon>
        <taxon>Crustacea</taxon>
        <taxon>Oligostraca</taxon>
        <taxon>Ostracoda</taxon>
        <taxon>Podocopa</taxon>
        <taxon>Podocopida</taxon>
        <taxon>Darwinulocopina</taxon>
        <taxon>Darwinuloidea</taxon>
        <taxon>Darwinulidae</taxon>
        <taxon>Darwinula</taxon>
    </lineage>
</organism>
<dbReference type="CDD" id="cd16018">
    <property type="entry name" value="Enpp"/>
    <property type="match status" value="1"/>
</dbReference>